<sequence length="136" mass="14541">MDAIRQIVQQRPDAVAELLEAYGVKAEPNERNLNNLVKVYGNAPLPYNNVTGNDSGQPKPTLFDKILNIANGLNNVSKSLKKSAVSVPGTLAVGTNTSNTQDPLATPRIFGINRTIFLVLAGLTVLAVGIILFKKS</sequence>
<keyword evidence="1" id="KW-0472">Membrane</keyword>
<name>A0ABW4IIW2_9SPHI</name>
<keyword evidence="1" id="KW-0812">Transmembrane</keyword>
<proteinExistence type="predicted"/>
<evidence type="ECO:0000256" key="1">
    <source>
        <dbReference type="SAM" id="Phobius"/>
    </source>
</evidence>
<dbReference type="EMBL" id="JBHUDG010000051">
    <property type="protein sequence ID" value="MFD1632028.1"/>
    <property type="molecule type" value="Genomic_DNA"/>
</dbReference>
<organism evidence="2 3">
    <name type="scientific">Pseudopedobacter beijingensis</name>
    <dbReference type="NCBI Taxonomy" id="1207056"/>
    <lineage>
        <taxon>Bacteria</taxon>
        <taxon>Pseudomonadati</taxon>
        <taxon>Bacteroidota</taxon>
        <taxon>Sphingobacteriia</taxon>
        <taxon>Sphingobacteriales</taxon>
        <taxon>Sphingobacteriaceae</taxon>
        <taxon>Pseudopedobacter</taxon>
    </lineage>
</organism>
<protein>
    <submittedName>
        <fullName evidence="2">Uncharacterized protein</fullName>
    </submittedName>
</protein>
<gene>
    <name evidence="2" type="ORF">ACFSAH_19305</name>
</gene>
<comment type="caution">
    <text evidence="2">The sequence shown here is derived from an EMBL/GenBank/DDBJ whole genome shotgun (WGS) entry which is preliminary data.</text>
</comment>
<feature type="transmembrane region" description="Helical" evidence="1">
    <location>
        <begin position="115"/>
        <end position="133"/>
    </location>
</feature>
<evidence type="ECO:0000313" key="2">
    <source>
        <dbReference type="EMBL" id="MFD1632028.1"/>
    </source>
</evidence>
<dbReference type="Proteomes" id="UP001597118">
    <property type="component" value="Unassembled WGS sequence"/>
</dbReference>
<evidence type="ECO:0000313" key="3">
    <source>
        <dbReference type="Proteomes" id="UP001597118"/>
    </source>
</evidence>
<keyword evidence="1" id="KW-1133">Transmembrane helix</keyword>
<accession>A0ABW4IIW2</accession>
<dbReference type="RefSeq" id="WP_379664351.1">
    <property type="nucleotide sequence ID" value="NZ_JBHUDG010000051.1"/>
</dbReference>
<keyword evidence="3" id="KW-1185">Reference proteome</keyword>
<reference evidence="3" key="1">
    <citation type="journal article" date="2019" name="Int. J. Syst. Evol. Microbiol.">
        <title>The Global Catalogue of Microorganisms (GCM) 10K type strain sequencing project: providing services to taxonomists for standard genome sequencing and annotation.</title>
        <authorList>
            <consortium name="The Broad Institute Genomics Platform"/>
            <consortium name="The Broad Institute Genome Sequencing Center for Infectious Disease"/>
            <person name="Wu L."/>
            <person name="Ma J."/>
        </authorList>
    </citation>
    <scope>NUCLEOTIDE SEQUENCE [LARGE SCALE GENOMIC DNA]</scope>
    <source>
        <strain evidence="3">CCUG 53762</strain>
    </source>
</reference>